<dbReference type="eggNOG" id="COG1762">
    <property type="taxonomic scope" value="Bacteria"/>
</dbReference>
<keyword evidence="3" id="KW-1185">Reference proteome</keyword>
<dbReference type="SUPFAM" id="SSF55804">
    <property type="entry name" value="Phoshotransferase/anion transport protein"/>
    <property type="match status" value="1"/>
</dbReference>
<gene>
    <name evidence="2" type="ordered locus">Halsa_0652</name>
</gene>
<proteinExistence type="predicted"/>
<dbReference type="PANTHER" id="PTHR47738:SF3">
    <property type="entry name" value="PHOSPHOTRANSFERASE SYSTEM MANNITOL_FRUCTOSE-SPECIFIC IIA DOMAIN CONTAINING PROTEIN"/>
    <property type="match status" value="1"/>
</dbReference>
<dbReference type="InterPro" id="IPR051541">
    <property type="entry name" value="PTS_SugarTrans_NitroReg"/>
</dbReference>
<dbReference type="STRING" id="656519.Halsa_0652"/>
<dbReference type="HOGENOM" id="CLU_072531_6_0_9"/>
<dbReference type="AlphaFoldDB" id="E4RM20"/>
<dbReference type="PROSITE" id="PS51094">
    <property type="entry name" value="PTS_EIIA_TYPE_2"/>
    <property type="match status" value="1"/>
</dbReference>
<evidence type="ECO:0000313" key="2">
    <source>
        <dbReference type="EMBL" id="ADQ14103.1"/>
    </source>
</evidence>
<dbReference type="Proteomes" id="UP000007434">
    <property type="component" value="Chromosome"/>
</dbReference>
<dbReference type="PANTHER" id="PTHR47738">
    <property type="entry name" value="PTS SYSTEM FRUCTOSE-LIKE EIIA COMPONENT-RELATED"/>
    <property type="match status" value="1"/>
</dbReference>
<protein>
    <submittedName>
        <fullName evidence="2">PTS IIA-like nitrogen-regulatory protein PtsN</fullName>
    </submittedName>
</protein>
<dbReference type="KEGG" id="has:Halsa_0652"/>
<dbReference type="EMBL" id="CP002304">
    <property type="protein sequence ID" value="ADQ14103.1"/>
    <property type="molecule type" value="Genomic_DNA"/>
</dbReference>
<sequence>MDEIHIDDDLIEMDLKVDSKKEVIKKLNKKMLKKEIVKESYLDAVLKREEEFPTALSTENINFAIPHTDPKHVNRAALAIALLKNKVNFISMENYDKEIEVEIVFLLAIKDPSKQVKVLQKLMEIMQSKVIVDKILTAENQSKLVDIFEKRLKI</sequence>
<dbReference type="Pfam" id="PF00359">
    <property type="entry name" value="PTS_EIIA_2"/>
    <property type="match status" value="1"/>
</dbReference>
<reference evidence="2 3" key="2">
    <citation type="journal article" date="2011" name="J. Bacteriol.">
        <title>Complete Genome Sequence of the Haloalkaliphilic, Hydrogen Producing Halanaerobium hydrogenoformans.</title>
        <authorList>
            <person name="Brown S.D."/>
            <person name="Begemann M.B."/>
            <person name="Mormile M.R."/>
            <person name="Wall J.D."/>
            <person name="Han C.S."/>
            <person name="Goodwin L.A."/>
            <person name="Pitluck S."/>
            <person name="Land M.L."/>
            <person name="Hauser L.J."/>
            <person name="Elias D.A."/>
        </authorList>
    </citation>
    <scope>NUCLEOTIDE SEQUENCE [LARGE SCALE GENOMIC DNA]</scope>
    <source>
        <strain evidence="3">sapolanicus</strain>
    </source>
</reference>
<evidence type="ECO:0000259" key="1">
    <source>
        <dbReference type="PROSITE" id="PS51094"/>
    </source>
</evidence>
<dbReference type="RefSeq" id="WP_013405195.1">
    <property type="nucleotide sequence ID" value="NC_014654.1"/>
</dbReference>
<dbReference type="CDD" id="cd00211">
    <property type="entry name" value="PTS_IIA_fru"/>
    <property type="match status" value="1"/>
</dbReference>
<organism evidence="2 3">
    <name type="scientific">Halanaerobium hydrogeniformans</name>
    <name type="common">Halanaerobium sp. (strain sapolanicus)</name>
    <dbReference type="NCBI Taxonomy" id="656519"/>
    <lineage>
        <taxon>Bacteria</taxon>
        <taxon>Bacillati</taxon>
        <taxon>Bacillota</taxon>
        <taxon>Clostridia</taxon>
        <taxon>Halanaerobiales</taxon>
        <taxon>Halanaerobiaceae</taxon>
        <taxon>Halanaerobium</taxon>
    </lineage>
</organism>
<dbReference type="Gene3D" id="3.40.930.10">
    <property type="entry name" value="Mannitol-specific EII, Chain A"/>
    <property type="match status" value="1"/>
</dbReference>
<feature type="domain" description="PTS EIIA type-2" evidence="1">
    <location>
        <begin position="4"/>
        <end position="151"/>
    </location>
</feature>
<dbReference type="InterPro" id="IPR002178">
    <property type="entry name" value="PTS_EIIA_type-2_dom"/>
</dbReference>
<dbReference type="InterPro" id="IPR016152">
    <property type="entry name" value="PTrfase/Anion_transptr"/>
</dbReference>
<accession>E4RM20</accession>
<name>E4RM20_HALHG</name>
<reference evidence="2 3" key="1">
    <citation type="submission" date="2010-11" db="EMBL/GenBank/DDBJ databases">
        <title>Complete sequence of Halanaerobium sp. sapolanicus.</title>
        <authorList>
            <consortium name="US DOE Joint Genome Institute"/>
            <person name="Lucas S."/>
            <person name="Copeland A."/>
            <person name="Lapidus A."/>
            <person name="Cheng J.-F."/>
            <person name="Bruce D."/>
            <person name="Goodwin L."/>
            <person name="Pitluck S."/>
            <person name="Davenport K."/>
            <person name="Detter J.C."/>
            <person name="Han C."/>
            <person name="Tapia R."/>
            <person name="Land M."/>
            <person name="Hauser L."/>
            <person name="Jeffries C."/>
            <person name="Kyrpides N."/>
            <person name="Ivanova N."/>
            <person name="Mikhailova N."/>
            <person name="Begemann M.B."/>
            <person name="Mormile M.R."/>
            <person name="Wall J.D."/>
            <person name="Elias D.A."/>
            <person name="Woyke T."/>
        </authorList>
    </citation>
    <scope>NUCLEOTIDE SEQUENCE [LARGE SCALE GENOMIC DNA]</scope>
    <source>
        <strain evidence="3">sapolanicus</strain>
    </source>
</reference>
<dbReference type="OrthoDB" id="370976at2"/>
<evidence type="ECO:0000313" key="3">
    <source>
        <dbReference type="Proteomes" id="UP000007434"/>
    </source>
</evidence>